<keyword evidence="2" id="KW-0547">Nucleotide-binding</keyword>
<reference evidence="5 6" key="1">
    <citation type="journal article" date="2019" name="Sci. Rep.">
        <title>Sulfobacillus thermotolerans: new insights into resistance and metabolic capacities of acidophilic chemolithotrophs.</title>
        <authorList>
            <person name="Panyushkina A.E."/>
            <person name="Babenko V.V."/>
            <person name="Nikitina A.S."/>
            <person name="Selezneva O.V."/>
            <person name="Tsaplina I.A."/>
            <person name="Letarova M.A."/>
            <person name="Kostryukova E.S."/>
            <person name="Letarov A.V."/>
        </authorList>
    </citation>
    <scope>NUCLEOTIDE SEQUENCE [LARGE SCALE GENOMIC DNA]</scope>
    <source>
        <strain evidence="5 6">Kr1</strain>
    </source>
</reference>
<protein>
    <submittedName>
        <fullName evidence="5">Macrolide ABC transporter ATP-binding protein</fullName>
    </submittedName>
</protein>
<keyword evidence="3 5" id="KW-0067">ATP-binding</keyword>
<gene>
    <name evidence="5" type="ORF">BXT84_15765</name>
</gene>
<proteinExistence type="predicted"/>
<dbReference type="InterPro" id="IPR027417">
    <property type="entry name" value="P-loop_NTPase"/>
</dbReference>
<dbReference type="PROSITE" id="PS50893">
    <property type="entry name" value="ABC_TRANSPORTER_2"/>
    <property type="match status" value="1"/>
</dbReference>
<dbReference type="InterPro" id="IPR017911">
    <property type="entry name" value="MacB-like_ATP-bd"/>
</dbReference>
<sequence length="225" mass="24790">MIRLVSVSKTYQVGTETYPVLRDIDLEVPHGMFTAIIGPSGSGKTTLLNILGGLDVPSQGSYWLNGHDVSHFNREEWAHERNHTIGFVFQSFQLIPSLSALDNVALPLIYRRTPPKQRRILAQEALEQVGLAKRMNHRPTQLSGGQQQRVAIARALIGQPPLILADEPTGNLDHQTGEEILALLESLNRNGKTVIIVTHSHEVADKCRQVVHVEDGHVTLAGVLS</sequence>
<dbReference type="InterPro" id="IPR017871">
    <property type="entry name" value="ABC_transporter-like_CS"/>
</dbReference>
<dbReference type="Pfam" id="PF00005">
    <property type="entry name" value="ABC_tran"/>
    <property type="match status" value="1"/>
</dbReference>
<dbReference type="PANTHER" id="PTHR24220:SF86">
    <property type="entry name" value="ABC TRANSPORTER ABCH.1"/>
    <property type="match status" value="1"/>
</dbReference>
<keyword evidence="1" id="KW-0813">Transport</keyword>
<accession>A0ABN5H4L7</accession>
<dbReference type="SMART" id="SM00382">
    <property type="entry name" value="AAA"/>
    <property type="match status" value="1"/>
</dbReference>
<evidence type="ECO:0000256" key="1">
    <source>
        <dbReference type="ARBA" id="ARBA00022448"/>
    </source>
</evidence>
<dbReference type="CDD" id="cd03255">
    <property type="entry name" value="ABC_MJ0796_LolCDE_FtsE"/>
    <property type="match status" value="1"/>
</dbReference>
<evidence type="ECO:0000259" key="4">
    <source>
        <dbReference type="PROSITE" id="PS50893"/>
    </source>
</evidence>
<dbReference type="InterPro" id="IPR003439">
    <property type="entry name" value="ABC_transporter-like_ATP-bd"/>
</dbReference>
<evidence type="ECO:0000313" key="6">
    <source>
        <dbReference type="Proteomes" id="UP000325292"/>
    </source>
</evidence>
<dbReference type="InterPro" id="IPR003593">
    <property type="entry name" value="AAA+_ATPase"/>
</dbReference>
<dbReference type="Proteomes" id="UP000325292">
    <property type="component" value="Chromosome"/>
</dbReference>
<evidence type="ECO:0000256" key="3">
    <source>
        <dbReference type="ARBA" id="ARBA00022840"/>
    </source>
</evidence>
<organism evidence="5 6">
    <name type="scientific">Sulfobacillus thermotolerans</name>
    <dbReference type="NCBI Taxonomy" id="338644"/>
    <lineage>
        <taxon>Bacteria</taxon>
        <taxon>Bacillati</taxon>
        <taxon>Bacillota</taxon>
        <taxon>Clostridia</taxon>
        <taxon>Eubacteriales</taxon>
        <taxon>Clostridiales Family XVII. Incertae Sedis</taxon>
        <taxon>Sulfobacillus</taxon>
    </lineage>
</organism>
<dbReference type="SUPFAM" id="SSF52540">
    <property type="entry name" value="P-loop containing nucleoside triphosphate hydrolases"/>
    <property type="match status" value="1"/>
</dbReference>
<dbReference type="PROSITE" id="PS00211">
    <property type="entry name" value="ABC_TRANSPORTER_1"/>
    <property type="match status" value="1"/>
</dbReference>
<keyword evidence="6" id="KW-1185">Reference proteome</keyword>
<evidence type="ECO:0000256" key="2">
    <source>
        <dbReference type="ARBA" id="ARBA00022741"/>
    </source>
</evidence>
<dbReference type="Gene3D" id="3.40.50.300">
    <property type="entry name" value="P-loop containing nucleotide triphosphate hydrolases"/>
    <property type="match status" value="1"/>
</dbReference>
<dbReference type="GO" id="GO:0005524">
    <property type="term" value="F:ATP binding"/>
    <property type="evidence" value="ECO:0007669"/>
    <property type="project" value="UniProtKB-KW"/>
</dbReference>
<evidence type="ECO:0000313" key="5">
    <source>
        <dbReference type="EMBL" id="AUW95647.1"/>
    </source>
</evidence>
<dbReference type="PANTHER" id="PTHR24220">
    <property type="entry name" value="IMPORT ATP-BINDING PROTEIN"/>
    <property type="match status" value="1"/>
</dbReference>
<dbReference type="InterPro" id="IPR015854">
    <property type="entry name" value="ABC_transpr_LolD-like"/>
</dbReference>
<feature type="domain" description="ABC transporter" evidence="4">
    <location>
        <begin position="2"/>
        <end position="225"/>
    </location>
</feature>
<name>A0ABN5H4L7_9FIRM</name>
<dbReference type="EMBL" id="CP019454">
    <property type="protein sequence ID" value="AUW95647.1"/>
    <property type="molecule type" value="Genomic_DNA"/>
</dbReference>